<organism evidence="1 2">
    <name type="scientific">Petrotoga sibirica</name>
    <dbReference type="NCBI Taxonomy" id="156202"/>
    <lineage>
        <taxon>Bacteria</taxon>
        <taxon>Thermotogati</taxon>
        <taxon>Thermotogota</taxon>
        <taxon>Thermotogae</taxon>
        <taxon>Petrotogales</taxon>
        <taxon>Petrotogaceae</taxon>
        <taxon>Petrotoga</taxon>
    </lineage>
</organism>
<dbReference type="RefSeq" id="WP_166667827.1">
    <property type="nucleotide sequence ID" value="NZ_SODZ01000023.1"/>
</dbReference>
<dbReference type="AlphaFoldDB" id="A0A4R8EF83"/>
<gene>
    <name evidence="1" type="ORF">C8D74_1236</name>
</gene>
<protein>
    <recommendedName>
        <fullName evidence="3">Sir2 family protein</fullName>
    </recommendedName>
</protein>
<reference evidence="1 2" key="1">
    <citation type="submission" date="2019-03" db="EMBL/GenBank/DDBJ databases">
        <title>Genomic Encyclopedia of Type Strains, Phase IV (KMG-IV): sequencing the most valuable type-strain genomes for metagenomic binning, comparative biology and taxonomic classification.</title>
        <authorList>
            <person name="Goeker M."/>
        </authorList>
    </citation>
    <scope>NUCLEOTIDE SEQUENCE [LARGE SCALE GENOMIC DNA]</scope>
    <source>
        <strain evidence="1 2">DSM 13575</strain>
    </source>
</reference>
<sequence length="71" mass="7979">MWIGKIEVPEELINAQAERKLVIFAGAGVSMSPPSNLPNFEKLVRKVESKTGNLLRWESEKEAPDLFLGRL</sequence>
<evidence type="ECO:0000313" key="1">
    <source>
        <dbReference type="EMBL" id="TDX10076.1"/>
    </source>
</evidence>
<evidence type="ECO:0000313" key="2">
    <source>
        <dbReference type="Proteomes" id="UP000294817"/>
    </source>
</evidence>
<dbReference type="EMBL" id="SODZ01000023">
    <property type="protein sequence ID" value="TDX10076.1"/>
    <property type="molecule type" value="Genomic_DNA"/>
</dbReference>
<proteinExistence type="predicted"/>
<dbReference type="Proteomes" id="UP000294817">
    <property type="component" value="Unassembled WGS sequence"/>
</dbReference>
<accession>A0A4R8EF83</accession>
<comment type="caution">
    <text evidence="1">The sequence shown here is derived from an EMBL/GenBank/DDBJ whole genome shotgun (WGS) entry which is preliminary data.</text>
</comment>
<keyword evidence="2" id="KW-1185">Reference proteome</keyword>
<evidence type="ECO:0008006" key="3">
    <source>
        <dbReference type="Google" id="ProtNLM"/>
    </source>
</evidence>
<name>A0A4R8EF83_9BACT</name>